<evidence type="ECO:0000313" key="2">
    <source>
        <dbReference type="EMBL" id="KAF9449502.1"/>
    </source>
</evidence>
<protein>
    <submittedName>
        <fullName evidence="2">Uncharacterized protein</fullName>
    </submittedName>
</protein>
<dbReference type="AlphaFoldDB" id="A0A9P5XFX8"/>
<feature type="region of interest" description="Disordered" evidence="1">
    <location>
        <begin position="95"/>
        <end position="171"/>
    </location>
</feature>
<feature type="compositionally biased region" description="Low complexity" evidence="1">
    <location>
        <begin position="36"/>
        <end position="55"/>
    </location>
</feature>
<sequence>MKDWYSNASGSRSPPFRTDLLRLYTSVSDLANRYQPPSLTPTSSPRPLPSTSTRSDAGSPANRELRERQRNSLEGTEDKAHWRRIEELAELGFRAKERELREREQEINMRERELDRDRARLLALREGRPGSSSASASVSANSSEQGGHDLATPQASQLQPRPRERRISLRR</sequence>
<comment type="caution">
    <text evidence="2">The sequence shown here is derived from an EMBL/GenBank/DDBJ whole genome shotgun (WGS) entry which is preliminary data.</text>
</comment>
<gene>
    <name evidence="2" type="ORF">P691DRAFT_549555</name>
</gene>
<feature type="compositionally biased region" description="Basic and acidic residues" evidence="1">
    <location>
        <begin position="161"/>
        <end position="171"/>
    </location>
</feature>
<evidence type="ECO:0000256" key="1">
    <source>
        <dbReference type="SAM" id="MobiDB-lite"/>
    </source>
</evidence>
<feature type="compositionally biased region" description="Low complexity" evidence="1">
    <location>
        <begin position="131"/>
        <end position="143"/>
    </location>
</feature>
<feature type="region of interest" description="Disordered" evidence="1">
    <location>
        <begin position="32"/>
        <end position="81"/>
    </location>
</feature>
<reference evidence="2" key="1">
    <citation type="submission" date="2020-11" db="EMBL/GenBank/DDBJ databases">
        <authorList>
            <consortium name="DOE Joint Genome Institute"/>
            <person name="Ahrendt S."/>
            <person name="Riley R."/>
            <person name="Andreopoulos W."/>
            <person name="Labutti K."/>
            <person name="Pangilinan J."/>
            <person name="Ruiz-Duenas F.J."/>
            <person name="Barrasa J.M."/>
            <person name="Sanchez-Garcia M."/>
            <person name="Camarero S."/>
            <person name="Miyauchi S."/>
            <person name="Serrano A."/>
            <person name="Linde D."/>
            <person name="Babiker R."/>
            <person name="Drula E."/>
            <person name="Ayuso-Fernandez I."/>
            <person name="Pacheco R."/>
            <person name="Padilla G."/>
            <person name="Ferreira P."/>
            <person name="Barriuso J."/>
            <person name="Kellner H."/>
            <person name="Castanera R."/>
            <person name="Alfaro M."/>
            <person name="Ramirez L."/>
            <person name="Pisabarro A.G."/>
            <person name="Kuo A."/>
            <person name="Tritt A."/>
            <person name="Lipzen A."/>
            <person name="He G."/>
            <person name="Yan M."/>
            <person name="Ng V."/>
            <person name="Cullen D."/>
            <person name="Martin F."/>
            <person name="Rosso M.-N."/>
            <person name="Henrissat B."/>
            <person name="Hibbett D."/>
            <person name="Martinez A.T."/>
            <person name="Grigoriev I.V."/>
        </authorList>
    </citation>
    <scope>NUCLEOTIDE SEQUENCE</scope>
    <source>
        <strain evidence="2">MF-IS2</strain>
    </source>
</reference>
<name>A0A9P5XFX8_9AGAR</name>
<proteinExistence type="predicted"/>
<keyword evidence="3" id="KW-1185">Reference proteome</keyword>
<dbReference type="EMBL" id="MU151128">
    <property type="protein sequence ID" value="KAF9449502.1"/>
    <property type="molecule type" value="Genomic_DNA"/>
</dbReference>
<organism evidence="2 3">
    <name type="scientific">Macrolepiota fuliginosa MF-IS2</name>
    <dbReference type="NCBI Taxonomy" id="1400762"/>
    <lineage>
        <taxon>Eukaryota</taxon>
        <taxon>Fungi</taxon>
        <taxon>Dikarya</taxon>
        <taxon>Basidiomycota</taxon>
        <taxon>Agaricomycotina</taxon>
        <taxon>Agaricomycetes</taxon>
        <taxon>Agaricomycetidae</taxon>
        <taxon>Agaricales</taxon>
        <taxon>Agaricineae</taxon>
        <taxon>Agaricaceae</taxon>
        <taxon>Macrolepiota</taxon>
    </lineage>
</organism>
<feature type="compositionally biased region" description="Basic and acidic residues" evidence="1">
    <location>
        <begin position="63"/>
        <end position="81"/>
    </location>
</feature>
<accession>A0A9P5XFX8</accession>
<evidence type="ECO:0000313" key="3">
    <source>
        <dbReference type="Proteomes" id="UP000807342"/>
    </source>
</evidence>
<dbReference type="Proteomes" id="UP000807342">
    <property type="component" value="Unassembled WGS sequence"/>
</dbReference>
<feature type="compositionally biased region" description="Basic and acidic residues" evidence="1">
    <location>
        <begin position="95"/>
        <end position="128"/>
    </location>
</feature>